<keyword evidence="4 6" id="KW-1133">Transmembrane helix</keyword>
<organism evidence="8 10">
    <name type="scientific">Mammaliicoccus vitulinus</name>
    <dbReference type="NCBI Taxonomy" id="71237"/>
    <lineage>
        <taxon>Bacteria</taxon>
        <taxon>Bacillati</taxon>
        <taxon>Bacillota</taxon>
        <taxon>Bacilli</taxon>
        <taxon>Bacillales</taxon>
        <taxon>Staphylococcaceae</taxon>
        <taxon>Mammaliicoccus</taxon>
    </lineage>
</organism>
<dbReference type="InterPro" id="IPR051791">
    <property type="entry name" value="Pra-immunoreactive"/>
</dbReference>
<evidence type="ECO:0000259" key="7">
    <source>
        <dbReference type="Pfam" id="PF06271"/>
    </source>
</evidence>
<dbReference type="EMBL" id="PZFK01000011">
    <property type="protein sequence ID" value="PTI29683.1"/>
    <property type="molecule type" value="Genomic_DNA"/>
</dbReference>
<feature type="transmembrane region" description="Helical" evidence="6">
    <location>
        <begin position="72"/>
        <end position="93"/>
    </location>
</feature>
<dbReference type="RefSeq" id="WP_016912742.1">
    <property type="nucleotide sequence ID" value="NZ_BMDF01000001.1"/>
</dbReference>
<reference evidence="8" key="2">
    <citation type="submission" date="2018-03" db="EMBL/GenBank/DDBJ databases">
        <authorList>
            <person name="Keele B.F."/>
        </authorList>
    </citation>
    <scope>NUCLEOTIDE SEQUENCE</scope>
    <source>
        <strain evidence="8">SNUC 2204</strain>
    </source>
</reference>
<reference evidence="8 10" key="1">
    <citation type="journal article" date="2016" name="Front. Microbiol.">
        <title>Comprehensive Phylogenetic Analysis of Bovine Non-aureus Staphylococci Species Based on Whole-Genome Sequencing.</title>
        <authorList>
            <person name="Naushad S."/>
            <person name="Barkema H.W."/>
            <person name="Luby C."/>
            <person name="Condas L.A."/>
            <person name="Nobrega D.B."/>
            <person name="Carson D.A."/>
            <person name="De Buck J."/>
        </authorList>
    </citation>
    <scope>NUCLEOTIDE SEQUENCE [LARGE SCALE GENOMIC DNA]</scope>
    <source>
        <strain evidence="8 10">SNUC 2204</strain>
    </source>
</reference>
<evidence type="ECO:0000256" key="2">
    <source>
        <dbReference type="ARBA" id="ARBA00022475"/>
    </source>
</evidence>
<keyword evidence="2" id="KW-1003">Cell membrane</keyword>
<name>A0A2T4PTP8_9STAP</name>
<keyword evidence="11" id="KW-1185">Reference proteome</keyword>
<dbReference type="OrthoDB" id="9793824at2"/>
<dbReference type="PANTHER" id="PTHR36115">
    <property type="entry name" value="PROLINE-RICH ANTIGEN HOMOLOG-RELATED"/>
    <property type="match status" value="1"/>
</dbReference>
<dbReference type="EMBL" id="CP069486">
    <property type="protein sequence ID" value="QRO84517.1"/>
    <property type="molecule type" value="Genomic_DNA"/>
</dbReference>
<keyword evidence="5 6" id="KW-0472">Membrane</keyword>
<evidence type="ECO:0000256" key="6">
    <source>
        <dbReference type="SAM" id="Phobius"/>
    </source>
</evidence>
<dbReference type="PANTHER" id="PTHR36115:SF9">
    <property type="entry name" value="LMO1584 PROTEIN"/>
    <property type="match status" value="1"/>
</dbReference>
<dbReference type="AlphaFoldDB" id="A0A2T4PTP8"/>
<feature type="transmembrane region" description="Helical" evidence="6">
    <location>
        <begin position="41"/>
        <end position="65"/>
    </location>
</feature>
<dbReference type="GO" id="GO:0005886">
    <property type="term" value="C:plasma membrane"/>
    <property type="evidence" value="ECO:0007669"/>
    <property type="project" value="UniProtKB-SubCell"/>
</dbReference>
<comment type="subcellular location">
    <subcellularLocation>
        <location evidence="1">Cell membrane</location>
        <topology evidence="1">Multi-pass membrane protein</topology>
    </subcellularLocation>
</comment>
<evidence type="ECO:0000256" key="3">
    <source>
        <dbReference type="ARBA" id="ARBA00022692"/>
    </source>
</evidence>
<protein>
    <submittedName>
        <fullName evidence="8">RDD family protein</fullName>
    </submittedName>
</protein>
<dbReference type="GeneID" id="64116675"/>
<reference evidence="9 11" key="3">
    <citation type="submission" date="2021-02" db="EMBL/GenBank/DDBJ databases">
        <title>FDA dAtabase for Regulatory Grade micrObial Sequences (FDA-ARGOS): Supporting development and validation of Infectious Disease Dx tests.</title>
        <authorList>
            <person name="Sproer C."/>
            <person name="Gronow S."/>
            <person name="Severitt S."/>
            <person name="Schroder I."/>
            <person name="Tallon L."/>
            <person name="Sadzewicz L."/>
            <person name="Zhao X."/>
            <person name="Boylan J."/>
            <person name="Ott S."/>
            <person name="Bowen H."/>
            <person name="Vavikolanu K."/>
            <person name="Mehta A."/>
            <person name="Aluvathingal J."/>
            <person name="Nadendla S."/>
            <person name="Lowell S."/>
            <person name="Myers T."/>
            <person name="Yan Y."/>
            <person name="Sichtig H."/>
        </authorList>
    </citation>
    <scope>NUCLEOTIDE SEQUENCE [LARGE SCALE GENOMIC DNA]</scope>
    <source>
        <strain evidence="9 11">FDAARGOS_1207</strain>
    </source>
</reference>
<dbReference type="STRING" id="1167632.GCA_000286335_02064"/>
<evidence type="ECO:0000256" key="5">
    <source>
        <dbReference type="ARBA" id="ARBA00023136"/>
    </source>
</evidence>
<proteinExistence type="predicted"/>
<gene>
    <name evidence="8" type="ORF">BU072_06575</name>
    <name evidence="9" type="ORF">I6J37_10035</name>
</gene>
<evidence type="ECO:0000313" key="9">
    <source>
        <dbReference type="EMBL" id="QRO84517.1"/>
    </source>
</evidence>
<keyword evidence="3 6" id="KW-0812">Transmembrane</keyword>
<dbReference type="InterPro" id="IPR010432">
    <property type="entry name" value="RDD"/>
</dbReference>
<evidence type="ECO:0000256" key="4">
    <source>
        <dbReference type="ARBA" id="ARBA00022989"/>
    </source>
</evidence>
<dbReference type="Pfam" id="PF06271">
    <property type="entry name" value="RDD"/>
    <property type="match status" value="1"/>
</dbReference>
<evidence type="ECO:0000256" key="1">
    <source>
        <dbReference type="ARBA" id="ARBA00004651"/>
    </source>
</evidence>
<evidence type="ECO:0000313" key="10">
    <source>
        <dbReference type="Proteomes" id="UP000241209"/>
    </source>
</evidence>
<accession>A0A2T4PTP8</accession>
<feature type="domain" description="RDD" evidence="7">
    <location>
        <begin position="35"/>
        <end position="162"/>
    </location>
</feature>
<dbReference type="Proteomes" id="UP000627155">
    <property type="component" value="Chromosome"/>
</dbReference>
<dbReference type="Proteomes" id="UP000241209">
    <property type="component" value="Unassembled WGS sequence"/>
</dbReference>
<evidence type="ECO:0000313" key="11">
    <source>
        <dbReference type="Proteomes" id="UP000627155"/>
    </source>
</evidence>
<sequence>MTEASYEQIATTREQSDIERTVNKYMSEIKSIVFAGFWIRFFAYIIDILALAGFKGIVLSPLFALTNIQDEYLFVPYFSVENIISALIFYLYFVLMTYKFKGTLGKMCLGLSVYREDAKPLKFTDVLFREWIGRIISGALLGLPYLVVAFTKKHKGIHDYFGDTVVLKNKYIQLRNDFQKAAR</sequence>
<evidence type="ECO:0000313" key="8">
    <source>
        <dbReference type="EMBL" id="PTI29683.1"/>
    </source>
</evidence>
<feature type="transmembrane region" description="Helical" evidence="6">
    <location>
        <begin position="131"/>
        <end position="150"/>
    </location>
</feature>